<protein>
    <submittedName>
        <fullName evidence="7">Central glycolytic genes regulator</fullName>
    </submittedName>
</protein>
<evidence type="ECO:0000256" key="3">
    <source>
        <dbReference type="ARBA" id="ARBA00023125"/>
    </source>
</evidence>
<dbReference type="GO" id="GO:0030246">
    <property type="term" value="F:carbohydrate binding"/>
    <property type="evidence" value="ECO:0007669"/>
    <property type="project" value="InterPro"/>
</dbReference>
<sequence>MKKVLSIQQKIIPEMIDLLKKRYEILKTIYYNQPVGRRALSQELNLGERIVRTEVEFLKNQGLVEVNPIGMILTKDGEKILEELKEIIYVLNDYKHLEEKVQKLLKIKRIIIVPGDSEKDRTVLKEMGRVCANYIKELIHEGSIISLTGGTSVAQVVENFPKINTKDVLVLPARGGIGRDVEIQANTLTANLAKKINANYRLLHVPDNISSETLETIANEPEVKEILDVLSKSDLLIFGIGRADEMSKRRGMPPEQINELIDKGAVAEAFGYYFNKNGEAIFRTPSIGINFYDVKNIKNVVAIAGGKNKAEAIIATRVNNPNMALVTDEAAANEIINILHSK</sequence>
<dbReference type="RefSeq" id="WP_008908243.1">
    <property type="nucleotide sequence ID" value="NZ_CAKP01000043.1"/>
</dbReference>
<dbReference type="GO" id="GO:0003677">
    <property type="term" value="F:DNA binding"/>
    <property type="evidence" value="ECO:0007669"/>
    <property type="project" value="UniProtKB-KW"/>
</dbReference>
<dbReference type="InterPro" id="IPR036388">
    <property type="entry name" value="WH-like_DNA-bd_sf"/>
</dbReference>
<dbReference type="Gene3D" id="1.10.10.10">
    <property type="entry name" value="Winged helix-like DNA-binding domain superfamily/Winged helix DNA-binding domain"/>
    <property type="match status" value="1"/>
</dbReference>
<dbReference type="STRING" id="857293.CAAU_0885"/>
<dbReference type="InterPro" id="IPR051054">
    <property type="entry name" value="SorC_transcr_regulators"/>
</dbReference>
<dbReference type="SUPFAM" id="SSF46785">
    <property type="entry name" value="Winged helix' DNA-binding domain"/>
    <property type="match status" value="1"/>
</dbReference>
<dbReference type="Gene3D" id="3.40.50.1360">
    <property type="match status" value="1"/>
</dbReference>
<dbReference type="InterPro" id="IPR048715">
    <property type="entry name" value="CggR_N"/>
</dbReference>
<dbReference type="EMBL" id="CAKP01000043">
    <property type="protein sequence ID" value="CCJ32969.1"/>
    <property type="molecule type" value="Genomic_DNA"/>
</dbReference>
<keyword evidence="2" id="KW-0805">Transcription regulation</keyword>
<reference evidence="7 8" key="1">
    <citation type="journal article" date="2011" name="J. Bacteriol.">
        <title>Draft genome sequence of Caloramator australicus strain RC3T, a thermoanaerobe from the Great Artesian Basin of Australia.</title>
        <authorList>
            <person name="Ogg C.D."/>
            <person name="Patel B.K.C."/>
        </authorList>
    </citation>
    <scope>NUCLEOTIDE SEQUENCE [LARGE SCALE GENOMIC DNA]</scope>
    <source>
        <strain evidence="7 8">RC3</strain>
    </source>
</reference>
<feature type="domain" description="CggR N-terminal DNA binding" evidence="6">
    <location>
        <begin position="19"/>
        <end position="88"/>
    </location>
</feature>
<comment type="similarity">
    <text evidence="1">Belongs to the SorC transcriptional regulatory family.</text>
</comment>
<organism evidence="7 8">
    <name type="scientific">Caloramator australicus RC3</name>
    <dbReference type="NCBI Taxonomy" id="857293"/>
    <lineage>
        <taxon>Bacteria</taxon>
        <taxon>Bacillati</taxon>
        <taxon>Bacillota</taxon>
        <taxon>Clostridia</taxon>
        <taxon>Eubacteriales</taxon>
        <taxon>Clostridiaceae</taxon>
        <taxon>Caloramator</taxon>
    </lineage>
</organism>
<keyword evidence="3" id="KW-0238">DNA-binding</keyword>
<comment type="caution">
    <text evidence="7">The sequence shown here is derived from an EMBL/GenBank/DDBJ whole genome shotgun (WGS) entry which is preliminary data.</text>
</comment>
<dbReference type="InterPro" id="IPR036390">
    <property type="entry name" value="WH_DNA-bd_sf"/>
</dbReference>
<dbReference type="PANTHER" id="PTHR34294:SF5">
    <property type="entry name" value="CENTRAL GLYCOLYTIC GENES REGULATOR"/>
    <property type="match status" value="1"/>
</dbReference>
<feature type="domain" description="Sugar-binding" evidence="5">
    <location>
        <begin position="95"/>
        <end position="337"/>
    </location>
</feature>
<accession>I7K601</accession>
<evidence type="ECO:0000259" key="6">
    <source>
        <dbReference type="Pfam" id="PF21715"/>
    </source>
</evidence>
<dbReference type="InterPro" id="IPR007324">
    <property type="entry name" value="Sugar-bd_dom_put"/>
</dbReference>
<evidence type="ECO:0000313" key="8">
    <source>
        <dbReference type="Proteomes" id="UP000007652"/>
    </source>
</evidence>
<dbReference type="InterPro" id="IPR037171">
    <property type="entry name" value="NagB/RpiA_transferase-like"/>
</dbReference>
<evidence type="ECO:0000256" key="2">
    <source>
        <dbReference type="ARBA" id="ARBA00023015"/>
    </source>
</evidence>
<evidence type="ECO:0000313" key="7">
    <source>
        <dbReference type="EMBL" id="CCJ32969.1"/>
    </source>
</evidence>
<dbReference type="PANTHER" id="PTHR34294">
    <property type="entry name" value="TRANSCRIPTIONAL REGULATOR-RELATED"/>
    <property type="match status" value="1"/>
</dbReference>
<dbReference type="Pfam" id="PF04198">
    <property type="entry name" value="Sugar-bind"/>
    <property type="match status" value="1"/>
</dbReference>
<dbReference type="AlphaFoldDB" id="I7K601"/>
<evidence type="ECO:0000256" key="1">
    <source>
        <dbReference type="ARBA" id="ARBA00010466"/>
    </source>
</evidence>
<dbReference type="eggNOG" id="COG2390">
    <property type="taxonomic scope" value="Bacteria"/>
</dbReference>
<name>I7K601_9CLOT</name>
<dbReference type="Pfam" id="PF21715">
    <property type="entry name" value="CggR_N"/>
    <property type="match status" value="1"/>
</dbReference>
<proteinExistence type="inferred from homology"/>
<dbReference type="OrthoDB" id="9793820at2"/>
<keyword evidence="4" id="KW-0804">Transcription</keyword>
<dbReference type="Proteomes" id="UP000007652">
    <property type="component" value="Unassembled WGS sequence"/>
</dbReference>
<dbReference type="SUPFAM" id="SSF100950">
    <property type="entry name" value="NagB/RpiA/CoA transferase-like"/>
    <property type="match status" value="1"/>
</dbReference>
<keyword evidence="8" id="KW-1185">Reference proteome</keyword>
<evidence type="ECO:0000259" key="5">
    <source>
        <dbReference type="Pfam" id="PF04198"/>
    </source>
</evidence>
<gene>
    <name evidence="7" type="ORF">CAAU_0885</name>
</gene>
<evidence type="ECO:0000256" key="4">
    <source>
        <dbReference type="ARBA" id="ARBA00023163"/>
    </source>
</evidence>